<keyword evidence="11" id="KW-0963">Cytoplasm</keyword>
<evidence type="ECO:0000256" key="1">
    <source>
        <dbReference type="ARBA" id="ARBA00004842"/>
    </source>
</evidence>
<dbReference type="UniPathway" id="UPA00053">
    <property type="reaction ID" value="UER00088"/>
</dbReference>
<dbReference type="PRINTS" id="PR01100">
    <property type="entry name" value="SHIKIMTKNASE"/>
</dbReference>
<keyword evidence="4 11" id="KW-0028">Amino-acid biosynthesis</keyword>
<evidence type="ECO:0000256" key="8">
    <source>
        <dbReference type="ARBA" id="ARBA00022840"/>
    </source>
</evidence>
<dbReference type="Pfam" id="PF01202">
    <property type="entry name" value="SKI"/>
    <property type="match status" value="1"/>
</dbReference>
<protein>
    <recommendedName>
        <fullName evidence="3 11">Shikimate kinase</fullName>
        <shortName evidence="11">SK</shortName>
        <ecNumber evidence="3 11">2.7.1.71</ecNumber>
    </recommendedName>
</protein>
<comment type="cofactor">
    <cofactor evidence="11">
        <name>Mg(2+)</name>
        <dbReference type="ChEBI" id="CHEBI:18420"/>
    </cofactor>
    <text evidence="11">Binds 1 Mg(2+) ion per subunit.</text>
</comment>
<evidence type="ECO:0000256" key="6">
    <source>
        <dbReference type="ARBA" id="ARBA00022741"/>
    </source>
</evidence>
<comment type="pathway">
    <text evidence="1 11">Metabolic intermediate biosynthesis; chorismate biosynthesis; chorismate from D-erythrose 4-phosphate and phosphoenolpyruvate: step 5/7.</text>
</comment>
<dbReference type="InterPro" id="IPR027417">
    <property type="entry name" value="P-loop_NTPase"/>
</dbReference>
<keyword evidence="7 11" id="KW-0418">Kinase</keyword>
<keyword evidence="11" id="KW-0479">Metal-binding</keyword>
<dbReference type="EMBL" id="DTIN01000014">
    <property type="protein sequence ID" value="HFX13488.1"/>
    <property type="molecule type" value="Genomic_DNA"/>
</dbReference>
<proteinExistence type="inferred from homology"/>
<evidence type="ECO:0000256" key="10">
    <source>
        <dbReference type="ARBA" id="ARBA00048567"/>
    </source>
</evidence>
<comment type="caution">
    <text evidence="12">The sequence shown here is derived from an EMBL/GenBank/DDBJ whole genome shotgun (WGS) entry which is preliminary data.</text>
</comment>
<feature type="binding site" evidence="11">
    <location>
        <position position="82"/>
    </location>
    <ligand>
        <name>substrate</name>
    </ligand>
</feature>
<dbReference type="InterPro" id="IPR023000">
    <property type="entry name" value="Shikimate_kinase_CS"/>
</dbReference>
<organism evidence="12">
    <name type="scientific">Dictyoglomus thermophilum</name>
    <dbReference type="NCBI Taxonomy" id="14"/>
    <lineage>
        <taxon>Bacteria</taxon>
        <taxon>Pseudomonadati</taxon>
        <taxon>Dictyoglomota</taxon>
        <taxon>Dictyoglomia</taxon>
        <taxon>Dictyoglomales</taxon>
        <taxon>Dictyoglomaceae</taxon>
        <taxon>Dictyoglomus</taxon>
    </lineage>
</organism>
<dbReference type="AlphaFoldDB" id="A0A7C3MHV6"/>
<dbReference type="GO" id="GO:0000287">
    <property type="term" value="F:magnesium ion binding"/>
    <property type="evidence" value="ECO:0007669"/>
    <property type="project" value="UniProtKB-UniRule"/>
</dbReference>
<accession>A0A7C3MHV6</accession>
<dbReference type="InterPro" id="IPR000623">
    <property type="entry name" value="Shikimate_kinase/TSH1"/>
</dbReference>
<gene>
    <name evidence="11" type="primary">aroK</name>
    <name evidence="12" type="ORF">ENW00_04900</name>
</gene>
<feature type="binding site" evidence="11">
    <location>
        <position position="140"/>
    </location>
    <ligand>
        <name>substrate</name>
    </ligand>
</feature>
<sequence length="176" mass="20758">MNINRIALIGFMGSGKTTVGLFLSKELSYPFIDLDCYIEEKEGEKITKIFSDKGEDYFRERESFYLNKVIEDYEKVIISTGGGIILKEENRKLLKEKSFVIYLYSNFDTLINRLQKEEEFEKRPILKRDIKEVKEIYEMRQKYYRETAHLILDTEGKNPNLIVKEIVKGLQAYGKV</sequence>
<evidence type="ECO:0000256" key="9">
    <source>
        <dbReference type="ARBA" id="ARBA00023141"/>
    </source>
</evidence>
<dbReference type="PROSITE" id="PS01128">
    <property type="entry name" value="SHIKIMATE_KINASE"/>
    <property type="match status" value="1"/>
</dbReference>
<evidence type="ECO:0000256" key="11">
    <source>
        <dbReference type="HAMAP-Rule" id="MF_00109"/>
    </source>
</evidence>
<dbReference type="SUPFAM" id="SSF52540">
    <property type="entry name" value="P-loop containing nucleoside triphosphate hydrolases"/>
    <property type="match status" value="1"/>
</dbReference>
<dbReference type="GO" id="GO:0005524">
    <property type="term" value="F:ATP binding"/>
    <property type="evidence" value="ECO:0007669"/>
    <property type="project" value="UniProtKB-UniRule"/>
</dbReference>
<comment type="subcellular location">
    <subcellularLocation>
        <location evidence="11">Cytoplasm</location>
    </subcellularLocation>
</comment>
<dbReference type="InterPro" id="IPR031322">
    <property type="entry name" value="Shikimate/glucono_kinase"/>
</dbReference>
<evidence type="ECO:0000256" key="5">
    <source>
        <dbReference type="ARBA" id="ARBA00022679"/>
    </source>
</evidence>
<dbReference type="PANTHER" id="PTHR21087">
    <property type="entry name" value="SHIKIMATE KINASE"/>
    <property type="match status" value="1"/>
</dbReference>
<dbReference type="GO" id="GO:0004765">
    <property type="term" value="F:shikimate kinase activity"/>
    <property type="evidence" value="ECO:0007669"/>
    <property type="project" value="UniProtKB-UniRule"/>
</dbReference>
<keyword evidence="9 11" id="KW-0057">Aromatic amino acid biosynthesis</keyword>
<keyword evidence="11" id="KW-0460">Magnesium</keyword>
<dbReference type="GO" id="GO:0009423">
    <property type="term" value="P:chorismate biosynthetic process"/>
    <property type="evidence" value="ECO:0007669"/>
    <property type="project" value="UniProtKB-UniRule"/>
</dbReference>
<reference evidence="12" key="1">
    <citation type="journal article" date="2020" name="mSystems">
        <title>Genome- and Community-Level Interaction Insights into Carbon Utilization and Element Cycling Functions of Hydrothermarchaeota in Hydrothermal Sediment.</title>
        <authorList>
            <person name="Zhou Z."/>
            <person name="Liu Y."/>
            <person name="Xu W."/>
            <person name="Pan J."/>
            <person name="Luo Z.H."/>
            <person name="Li M."/>
        </authorList>
    </citation>
    <scope>NUCLEOTIDE SEQUENCE [LARGE SCALE GENOMIC DNA]</scope>
    <source>
        <strain evidence="12">SpSt-81</strain>
    </source>
</reference>
<evidence type="ECO:0000256" key="4">
    <source>
        <dbReference type="ARBA" id="ARBA00022605"/>
    </source>
</evidence>
<comment type="similarity">
    <text evidence="2 11">Belongs to the shikimate kinase family.</text>
</comment>
<name>A0A7C3MHV6_DICTH</name>
<keyword evidence="5 11" id="KW-0808">Transferase</keyword>
<keyword evidence="6 11" id="KW-0547">Nucleotide-binding</keyword>
<comment type="function">
    <text evidence="11">Catalyzes the specific phosphorylation of the 3-hydroxyl group of shikimic acid using ATP as a cosubstrate.</text>
</comment>
<comment type="catalytic activity">
    <reaction evidence="10 11">
        <text>shikimate + ATP = 3-phosphoshikimate + ADP + H(+)</text>
        <dbReference type="Rhea" id="RHEA:13121"/>
        <dbReference type="ChEBI" id="CHEBI:15378"/>
        <dbReference type="ChEBI" id="CHEBI:30616"/>
        <dbReference type="ChEBI" id="CHEBI:36208"/>
        <dbReference type="ChEBI" id="CHEBI:145989"/>
        <dbReference type="ChEBI" id="CHEBI:456216"/>
        <dbReference type="EC" id="2.7.1.71"/>
    </reaction>
</comment>
<evidence type="ECO:0000256" key="7">
    <source>
        <dbReference type="ARBA" id="ARBA00022777"/>
    </source>
</evidence>
<feature type="binding site" evidence="11">
    <location>
        <position position="35"/>
    </location>
    <ligand>
        <name>substrate</name>
    </ligand>
</feature>
<feature type="binding site" evidence="11">
    <location>
        <begin position="13"/>
        <end position="18"/>
    </location>
    <ligand>
        <name>ATP</name>
        <dbReference type="ChEBI" id="CHEBI:30616"/>
    </ligand>
</feature>
<comment type="caution">
    <text evidence="11">Lacks conserved residue(s) required for the propagation of feature annotation.</text>
</comment>
<dbReference type="HAMAP" id="MF_00109">
    <property type="entry name" value="Shikimate_kinase"/>
    <property type="match status" value="1"/>
</dbReference>
<dbReference type="EC" id="2.7.1.71" evidence="3 11"/>
<comment type="subunit">
    <text evidence="11">Monomer.</text>
</comment>
<feature type="binding site" evidence="11">
    <location>
        <position position="123"/>
    </location>
    <ligand>
        <name>ATP</name>
        <dbReference type="ChEBI" id="CHEBI:30616"/>
    </ligand>
</feature>
<feature type="binding site" evidence="11">
    <location>
        <position position="59"/>
    </location>
    <ligand>
        <name>substrate</name>
    </ligand>
</feature>
<dbReference type="PANTHER" id="PTHR21087:SF16">
    <property type="entry name" value="SHIKIMATE KINASE 1, CHLOROPLASTIC"/>
    <property type="match status" value="1"/>
</dbReference>
<evidence type="ECO:0000256" key="2">
    <source>
        <dbReference type="ARBA" id="ARBA00006997"/>
    </source>
</evidence>
<dbReference type="GO" id="GO:0005829">
    <property type="term" value="C:cytosol"/>
    <property type="evidence" value="ECO:0007669"/>
    <property type="project" value="TreeGrafter"/>
</dbReference>
<dbReference type="Gene3D" id="3.40.50.300">
    <property type="entry name" value="P-loop containing nucleotide triphosphate hydrolases"/>
    <property type="match status" value="1"/>
</dbReference>
<keyword evidence="8 11" id="KW-0067">ATP-binding</keyword>
<evidence type="ECO:0000256" key="3">
    <source>
        <dbReference type="ARBA" id="ARBA00012154"/>
    </source>
</evidence>
<dbReference type="GO" id="GO:0008652">
    <property type="term" value="P:amino acid biosynthetic process"/>
    <property type="evidence" value="ECO:0007669"/>
    <property type="project" value="UniProtKB-KW"/>
</dbReference>
<dbReference type="CDD" id="cd00464">
    <property type="entry name" value="SK"/>
    <property type="match status" value="1"/>
</dbReference>
<dbReference type="GO" id="GO:0009073">
    <property type="term" value="P:aromatic amino acid family biosynthetic process"/>
    <property type="evidence" value="ECO:0007669"/>
    <property type="project" value="UniProtKB-KW"/>
</dbReference>
<feature type="binding site" evidence="11">
    <location>
        <position position="17"/>
    </location>
    <ligand>
        <name>Mg(2+)</name>
        <dbReference type="ChEBI" id="CHEBI:18420"/>
    </ligand>
</feature>
<evidence type="ECO:0000313" key="12">
    <source>
        <dbReference type="EMBL" id="HFX13488.1"/>
    </source>
</evidence>